<feature type="coiled-coil region" evidence="6">
    <location>
        <begin position="37"/>
        <end position="64"/>
    </location>
</feature>
<evidence type="ECO:0000256" key="2">
    <source>
        <dbReference type="ARBA" id="ARBA00022723"/>
    </source>
</evidence>
<dbReference type="OrthoDB" id="434647at2759"/>
<reference evidence="9" key="1">
    <citation type="submission" date="2020-07" db="EMBL/GenBank/DDBJ databases">
        <title>Genome sequence and genetic diversity analysis of an under-domesticated orphan crop, white fonio (Digitaria exilis).</title>
        <authorList>
            <person name="Bennetzen J.L."/>
            <person name="Chen S."/>
            <person name="Ma X."/>
            <person name="Wang X."/>
            <person name="Yssel A.E.J."/>
            <person name="Chaluvadi S.R."/>
            <person name="Johnson M."/>
            <person name="Gangashetty P."/>
            <person name="Hamidou F."/>
            <person name="Sanogo M.D."/>
            <person name="Zwaenepoel A."/>
            <person name="Wallace J."/>
            <person name="Van De Peer Y."/>
            <person name="Van Deynze A."/>
        </authorList>
    </citation>
    <scope>NUCLEOTIDE SEQUENCE</scope>
    <source>
        <tissue evidence="9">Leaves</tissue>
    </source>
</reference>
<feature type="compositionally biased region" description="Polar residues" evidence="7">
    <location>
        <begin position="489"/>
        <end position="501"/>
    </location>
</feature>
<evidence type="ECO:0000256" key="4">
    <source>
        <dbReference type="ARBA" id="ARBA00022833"/>
    </source>
</evidence>
<dbReference type="AlphaFoldDB" id="A0A835BEI2"/>
<sequence>MEFTRRGRATAVADGDVSDGRRFLDPAPHGYSALVIREALQAQLEKERLRQEILEAKLAEIDRAMALRPASLGCISLADWQQGKPVSSVTEFMPRCGYLGAVQYPNKQDERNGSSELKPWKYDKRYHPSECSSDGKAGLESKLQESNGIKQLMPHSPTWDWELTEVTLPVKQPKAPERWSCTVCQVEATSEHNLQEHLVGQKHQSKVLSLNRNNGGRHLTTTHALQQEQSTAMDYVHSGSPSAGGKLLLSGHPIGIPMVFVADECSVAAASGDEGGGGSRFSDPPQYGISNAARAGDSSSMLVIRDALLSQLQNDRLRQEIIMAELAKIERAMALRSAEAERANPAPFFPSNEHYFTPHSGGAAGAEHGVGADEVHDLKKKDGVVQEGVELKPEKPAMQDLAGECSKTCCVTGKAAELENAALNECKMQEQPSEKPSNIFQNGVAGSVRPNASTHHCRGRRHQQKIEALLRGGTNPRPIGFQVLKKPPSDSSNGKGESSEEMGTQRTLYFCKLCNLHCNSKNTLAEHRQGKKHVENVGKRMSLSYCEVCNLQCNSEKMLAHHFTGKTHLAKVNGC</sequence>
<evidence type="ECO:0000256" key="5">
    <source>
        <dbReference type="ARBA" id="ARBA00023242"/>
    </source>
</evidence>
<dbReference type="PROSITE" id="PS00028">
    <property type="entry name" value="ZINC_FINGER_C2H2_1"/>
    <property type="match status" value="1"/>
</dbReference>
<evidence type="ECO:0000256" key="1">
    <source>
        <dbReference type="ARBA" id="ARBA00004123"/>
    </source>
</evidence>
<evidence type="ECO:0000313" key="9">
    <source>
        <dbReference type="EMBL" id="KAF8695311.1"/>
    </source>
</evidence>
<dbReference type="GO" id="GO:0008270">
    <property type="term" value="F:zinc ion binding"/>
    <property type="evidence" value="ECO:0007669"/>
    <property type="project" value="UniProtKB-KW"/>
</dbReference>
<dbReference type="SMART" id="SM00355">
    <property type="entry name" value="ZnF_C2H2"/>
    <property type="match status" value="3"/>
</dbReference>
<dbReference type="GO" id="GO:0005634">
    <property type="term" value="C:nucleus"/>
    <property type="evidence" value="ECO:0007669"/>
    <property type="project" value="UniProtKB-SubCell"/>
</dbReference>
<accession>A0A835BEI2</accession>
<dbReference type="PANTHER" id="PTHR47487:SF9">
    <property type="entry name" value="OS09G0421700 PROTEIN"/>
    <property type="match status" value="1"/>
</dbReference>
<dbReference type="Gene3D" id="3.30.160.60">
    <property type="entry name" value="Classic Zinc Finger"/>
    <property type="match status" value="3"/>
</dbReference>
<feature type="region of interest" description="Disordered" evidence="7">
    <location>
        <begin position="271"/>
        <end position="293"/>
    </location>
</feature>
<organism evidence="9 10">
    <name type="scientific">Digitaria exilis</name>
    <dbReference type="NCBI Taxonomy" id="1010633"/>
    <lineage>
        <taxon>Eukaryota</taxon>
        <taxon>Viridiplantae</taxon>
        <taxon>Streptophyta</taxon>
        <taxon>Embryophyta</taxon>
        <taxon>Tracheophyta</taxon>
        <taxon>Spermatophyta</taxon>
        <taxon>Magnoliopsida</taxon>
        <taxon>Liliopsida</taxon>
        <taxon>Poales</taxon>
        <taxon>Poaceae</taxon>
        <taxon>PACMAD clade</taxon>
        <taxon>Panicoideae</taxon>
        <taxon>Panicodae</taxon>
        <taxon>Paniceae</taxon>
        <taxon>Anthephorinae</taxon>
        <taxon>Digitaria</taxon>
    </lineage>
</organism>
<gene>
    <name evidence="9" type="ORF">HU200_037538</name>
</gene>
<dbReference type="PROSITE" id="PS50171">
    <property type="entry name" value="ZF_MATRIN"/>
    <property type="match status" value="1"/>
</dbReference>
<dbReference type="PANTHER" id="PTHR47487">
    <property type="entry name" value="OS06G0651300 PROTEIN-RELATED"/>
    <property type="match status" value="1"/>
</dbReference>
<evidence type="ECO:0000256" key="6">
    <source>
        <dbReference type="SAM" id="Coils"/>
    </source>
</evidence>
<evidence type="ECO:0000256" key="3">
    <source>
        <dbReference type="ARBA" id="ARBA00022771"/>
    </source>
</evidence>
<dbReference type="EMBL" id="JACEFO010001897">
    <property type="protein sequence ID" value="KAF8695311.1"/>
    <property type="molecule type" value="Genomic_DNA"/>
</dbReference>
<evidence type="ECO:0000256" key="7">
    <source>
        <dbReference type="SAM" id="MobiDB-lite"/>
    </source>
</evidence>
<dbReference type="InterPro" id="IPR036236">
    <property type="entry name" value="Znf_C2H2_sf"/>
</dbReference>
<keyword evidence="2" id="KW-0479">Metal-binding</keyword>
<dbReference type="Proteomes" id="UP000636709">
    <property type="component" value="Unassembled WGS sequence"/>
</dbReference>
<evidence type="ECO:0000259" key="8">
    <source>
        <dbReference type="PROSITE" id="PS50171"/>
    </source>
</evidence>
<dbReference type="SUPFAM" id="SSF57667">
    <property type="entry name" value="beta-beta-alpha zinc fingers"/>
    <property type="match status" value="3"/>
</dbReference>
<dbReference type="GO" id="GO:0003676">
    <property type="term" value="F:nucleic acid binding"/>
    <property type="evidence" value="ECO:0007669"/>
    <property type="project" value="InterPro"/>
</dbReference>
<dbReference type="InterPro" id="IPR000690">
    <property type="entry name" value="Matrin/U1-C_Znf_C2H2"/>
</dbReference>
<comment type="subcellular location">
    <subcellularLocation>
        <location evidence="1">Nucleus</location>
    </subcellularLocation>
</comment>
<comment type="caution">
    <text evidence="9">The sequence shown here is derived from an EMBL/GenBank/DDBJ whole genome shotgun (WGS) entry which is preliminary data.</text>
</comment>
<dbReference type="SMART" id="SM00451">
    <property type="entry name" value="ZnF_U1"/>
    <property type="match status" value="3"/>
</dbReference>
<feature type="domain" description="Matrin-type" evidence="8">
    <location>
        <begin position="509"/>
        <end position="539"/>
    </location>
</feature>
<keyword evidence="5" id="KW-0539">Nucleus</keyword>
<keyword evidence="6" id="KW-0175">Coiled coil</keyword>
<dbReference type="InterPro" id="IPR013087">
    <property type="entry name" value="Znf_C2H2_type"/>
</dbReference>
<proteinExistence type="predicted"/>
<feature type="region of interest" description="Disordered" evidence="7">
    <location>
        <begin position="477"/>
        <end position="501"/>
    </location>
</feature>
<name>A0A835BEI2_9POAL</name>
<keyword evidence="10" id="KW-1185">Reference proteome</keyword>
<dbReference type="Pfam" id="PF12874">
    <property type="entry name" value="zf-met"/>
    <property type="match status" value="3"/>
</dbReference>
<evidence type="ECO:0000313" key="10">
    <source>
        <dbReference type="Proteomes" id="UP000636709"/>
    </source>
</evidence>
<protein>
    <recommendedName>
        <fullName evidence="8">Matrin-type domain-containing protein</fullName>
    </recommendedName>
</protein>
<dbReference type="InterPro" id="IPR003604">
    <property type="entry name" value="Matrin/U1-like-C_Znf_C2H2"/>
</dbReference>
<keyword evidence="4" id="KW-0862">Zinc</keyword>
<keyword evidence="3" id="KW-0863">Zinc-finger</keyword>